<proteinExistence type="predicted"/>
<evidence type="ECO:0000256" key="1">
    <source>
        <dbReference type="SAM" id="SignalP"/>
    </source>
</evidence>
<feature type="chain" id="PRO_5004611945" evidence="1">
    <location>
        <begin position="21"/>
        <end position="236"/>
    </location>
</feature>
<dbReference type="InterPro" id="IPR013783">
    <property type="entry name" value="Ig-like_fold"/>
</dbReference>
<dbReference type="eggNOG" id="COG0296">
    <property type="taxonomic scope" value="Bacteria"/>
</dbReference>
<dbReference type="PATRIC" id="fig|1125725.3.peg.147"/>
<dbReference type="STRING" id="1125725.HMPREF1325_1887"/>
<comment type="caution">
    <text evidence="2">The sequence shown here is derived from an EMBL/GenBank/DDBJ whole genome shotgun (WGS) entry which is preliminary data.</text>
</comment>
<dbReference type="EMBL" id="AUZJ01000002">
    <property type="protein sequence ID" value="ERF61848.1"/>
    <property type="molecule type" value="Genomic_DNA"/>
</dbReference>
<dbReference type="OrthoDB" id="9811945at2"/>
<dbReference type="SUPFAM" id="SSF81296">
    <property type="entry name" value="E set domains"/>
    <property type="match status" value="1"/>
</dbReference>
<dbReference type="AlphaFoldDB" id="U1FPM9"/>
<keyword evidence="1" id="KW-0732">Signal</keyword>
<sequence length="236" mass="26404">MKRFLFLLCALQAILCHVAAADYNDETVLEIRGVAAPYEKDGTVVFTADAKSRFTGIAFDFEGYKTIHPFRIHTMRDMDGNTKGSVLFFILKRPGNARSVSYRLVIDGLWTTDPANPDSYYDEKAGISLSRFTFASDLPQKTAPAATNAASENIVRFICRANTHQKIYLAGSFTNWDPWIYEMKETSRGLYEIALPLPSGTHYYNYYSGMDALTDSTNPNKAYTKDGRVASVITVP</sequence>
<gene>
    <name evidence="2" type="ORF">HMPREF1325_1887</name>
</gene>
<accession>U1FPM9</accession>
<dbReference type="InterPro" id="IPR014756">
    <property type="entry name" value="Ig_E-set"/>
</dbReference>
<dbReference type="Gene3D" id="2.60.40.10">
    <property type="entry name" value="Immunoglobulins"/>
    <property type="match status" value="1"/>
</dbReference>
<evidence type="ECO:0000313" key="3">
    <source>
        <dbReference type="Proteomes" id="UP000016412"/>
    </source>
</evidence>
<dbReference type="Proteomes" id="UP000016412">
    <property type="component" value="Unassembled WGS sequence"/>
</dbReference>
<evidence type="ECO:0000313" key="2">
    <source>
        <dbReference type="EMBL" id="ERF61848.1"/>
    </source>
</evidence>
<reference evidence="2 3" key="1">
    <citation type="submission" date="2013-08" db="EMBL/GenBank/DDBJ databases">
        <authorList>
            <person name="Durkin A.S."/>
            <person name="Haft D.R."/>
            <person name="McCorrison J."/>
            <person name="Torralba M."/>
            <person name="Gillis M."/>
            <person name="Haft D.H."/>
            <person name="Methe B."/>
            <person name="Sutton G."/>
            <person name="Nelson K.E."/>
        </authorList>
    </citation>
    <scope>NUCLEOTIDE SEQUENCE [LARGE SCALE GENOMIC DNA]</scope>
    <source>
        <strain evidence="2 3">VPI DR56BR1116</strain>
    </source>
</reference>
<protein>
    <submittedName>
        <fullName evidence="2">Uncharacterized protein</fullName>
    </submittedName>
</protein>
<organism evidence="2 3">
    <name type="scientific">Treponema socranskii subsp. socranskii VPI DR56BR1116 = ATCC 35536</name>
    <dbReference type="NCBI Taxonomy" id="1125725"/>
    <lineage>
        <taxon>Bacteria</taxon>
        <taxon>Pseudomonadati</taxon>
        <taxon>Spirochaetota</taxon>
        <taxon>Spirochaetia</taxon>
        <taxon>Spirochaetales</taxon>
        <taxon>Treponemataceae</taxon>
        <taxon>Treponema</taxon>
    </lineage>
</organism>
<feature type="signal peptide" evidence="1">
    <location>
        <begin position="1"/>
        <end position="20"/>
    </location>
</feature>
<dbReference type="RefSeq" id="WP_021329112.1">
    <property type="nucleotide sequence ID" value="NZ_AUZJ01000002.1"/>
</dbReference>
<name>U1FPM9_TRESO</name>